<gene>
    <name evidence="1" type="ORF">GCM10010964_27750</name>
</gene>
<dbReference type="Proteomes" id="UP000597507">
    <property type="component" value="Unassembled WGS sequence"/>
</dbReference>
<organism evidence="1 2">
    <name type="scientific">Caldovatus sediminis</name>
    <dbReference type="NCBI Taxonomy" id="2041189"/>
    <lineage>
        <taxon>Bacteria</taxon>
        <taxon>Pseudomonadati</taxon>
        <taxon>Pseudomonadota</taxon>
        <taxon>Alphaproteobacteria</taxon>
        <taxon>Acetobacterales</taxon>
        <taxon>Roseomonadaceae</taxon>
        <taxon>Caldovatus</taxon>
    </lineage>
</organism>
<protein>
    <submittedName>
        <fullName evidence="1">Uncharacterized protein</fullName>
    </submittedName>
</protein>
<name>A0A8J2ZCG6_9PROT</name>
<keyword evidence="2" id="KW-1185">Reference proteome</keyword>
<dbReference type="AlphaFoldDB" id="A0A8J2ZCG6"/>
<evidence type="ECO:0000313" key="1">
    <source>
        <dbReference type="EMBL" id="GGG38516.1"/>
    </source>
</evidence>
<proteinExistence type="predicted"/>
<accession>A0A8J2ZCG6</accession>
<comment type="caution">
    <text evidence="1">The sequence shown here is derived from an EMBL/GenBank/DDBJ whole genome shotgun (WGS) entry which is preliminary data.</text>
</comment>
<dbReference type="EMBL" id="BMKS01000008">
    <property type="protein sequence ID" value="GGG38516.1"/>
    <property type="molecule type" value="Genomic_DNA"/>
</dbReference>
<sequence>MLPRRCVPRGARGDVARRIPDSGGESCEWRGARDAAMRRRGARGWGGWGNRGADGALRRTDTTALSHWQQRQWYDECMGEGDRAARYAVGAAPTGSARGLSATVN</sequence>
<reference evidence="1 2" key="1">
    <citation type="journal article" date="2014" name="Int. J. Syst. Evol. Microbiol.">
        <title>Complete genome sequence of Corynebacterium casei LMG S-19264T (=DSM 44701T), isolated from a smear-ripened cheese.</title>
        <authorList>
            <consortium name="US DOE Joint Genome Institute (JGI-PGF)"/>
            <person name="Walter F."/>
            <person name="Albersmeier A."/>
            <person name="Kalinowski J."/>
            <person name="Ruckert C."/>
        </authorList>
    </citation>
    <scope>NUCLEOTIDE SEQUENCE [LARGE SCALE GENOMIC DNA]</scope>
    <source>
        <strain evidence="1 2">CGMCC 1.16330</strain>
    </source>
</reference>
<evidence type="ECO:0000313" key="2">
    <source>
        <dbReference type="Proteomes" id="UP000597507"/>
    </source>
</evidence>